<sequence length="118" mass="13702">MTVMEDGYQVSMGMWALQENFILIGYWSMGIPQRHSFHQPSILHDRHATPPTPVILVTLSSFILHLESSCWKVDILNVIISFMYRYFLALIRMNDKTKSFVANHLAEFIVVEEDNKSI</sequence>
<comment type="caution">
    <text evidence="1">The sequence shown here is derived from an EMBL/GenBank/DDBJ whole genome shotgun (WGS) entry which is preliminary data.</text>
</comment>
<dbReference type="Proteomes" id="UP001603857">
    <property type="component" value="Unassembled WGS sequence"/>
</dbReference>
<name>A0ABD1M8G7_9FABA</name>
<dbReference type="EMBL" id="JBGMDY010000006">
    <property type="protein sequence ID" value="KAL2332083.1"/>
    <property type="molecule type" value="Genomic_DNA"/>
</dbReference>
<evidence type="ECO:0000313" key="1">
    <source>
        <dbReference type="EMBL" id="KAL2332083.1"/>
    </source>
</evidence>
<dbReference type="AlphaFoldDB" id="A0ABD1M8G7"/>
<protein>
    <submittedName>
        <fullName evidence="1">Uncharacterized protein</fullName>
    </submittedName>
</protein>
<evidence type="ECO:0000313" key="2">
    <source>
        <dbReference type="Proteomes" id="UP001603857"/>
    </source>
</evidence>
<gene>
    <name evidence="1" type="ORF">Fmac_019664</name>
</gene>
<proteinExistence type="predicted"/>
<organism evidence="1 2">
    <name type="scientific">Flemingia macrophylla</name>
    <dbReference type="NCBI Taxonomy" id="520843"/>
    <lineage>
        <taxon>Eukaryota</taxon>
        <taxon>Viridiplantae</taxon>
        <taxon>Streptophyta</taxon>
        <taxon>Embryophyta</taxon>
        <taxon>Tracheophyta</taxon>
        <taxon>Spermatophyta</taxon>
        <taxon>Magnoliopsida</taxon>
        <taxon>eudicotyledons</taxon>
        <taxon>Gunneridae</taxon>
        <taxon>Pentapetalae</taxon>
        <taxon>rosids</taxon>
        <taxon>fabids</taxon>
        <taxon>Fabales</taxon>
        <taxon>Fabaceae</taxon>
        <taxon>Papilionoideae</taxon>
        <taxon>50 kb inversion clade</taxon>
        <taxon>NPAAA clade</taxon>
        <taxon>indigoferoid/millettioid clade</taxon>
        <taxon>Phaseoleae</taxon>
        <taxon>Flemingia</taxon>
    </lineage>
</organism>
<accession>A0ABD1M8G7</accession>
<reference evidence="1 2" key="1">
    <citation type="submission" date="2024-08" db="EMBL/GenBank/DDBJ databases">
        <title>Insights into the chromosomal genome structure of Flemingia macrophylla.</title>
        <authorList>
            <person name="Ding Y."/>
            <person name="Zhao Y."/>
            <person name="Bi W."/>
            <person name="Wu M."/>
            <person name="Zhao G."/>
            <person name="Gong Y."/>
            <person name="Li W."/>
            <person name="Zhang P."/>
        </authorList>
    </citation>
    <scope>NUCLEOTIDE SEQUENCE [LARGE SCALE GENOMIC DNA]</scope>
    <source>
        <strain evidence="1">DYQJB</strain>
        <tissue evidence="1">Leaf</tissue>
    </source>
</reference>
<keyword evidence="2" id="KW-1185">Reference proteome</keyword>